<gene>
    <name evidence="1" type="ORF">CEXT_712471</name>
</gene>
<dbReference type="AlphaFoldDB" id="A0AAV4R267"/>
<keyword evidence="2" id="KW-1185">Reference proteome</keyword>
<dbReference type="Proteomes" id="UP001054945">
    <property type="component" value="Unassembled WGS sequence"/>
</dbReference>
<feature type="non-terminal residue" evidence="1">
    <location>
        <position position="1"/>
    </location>
</feature>
<sequence>SCACISFEYYLIKIVRGMALIELWAEAEVGSRALINNDLFLDDINPLRIKDPVAASQPCL</sequence>
<evidence type="ECO:0000313" key="1">
    <source>
        <dbReference type="EMBL" id="GIY16018.1"/>
    </source>
</evidence>
<name>A0AAV4R267_CAEEX</name>
<dbReference type="EMBL" id="BPLR01007320">
    <property type="protein sequence ID" value="GIY16018.1"/>
    <property type="molecule type" value="Genomic_DNA"/>
</dbReference>
<proteinExistence type="predicted"/>
<accession>A0AAV4R267</accession>
<comment type="caution">
    <text evidence="1">The sequence shown here is derived from an EMBL/GenBank/DDBJ whole genome shotgun (WGS) entry which is preliminary data.</text>
</comment>
<protein>
    <submittedName>
        <fullName evidence="1">Uncharacterized protein</fullName>
    </submittedName>
</protein>
<evidence type="ECO:0000313" key="2">
    <source>
        <dbReference type="Proteomes" id="UP001054945"/>
    </source>
</evidence>
<organism evidence="1 2">
    <name type="scientific">Caerostris extrusa</name>
    <name type="common">Bark spider</name>
    <name type="synonym">Caerostris bankana</name>
    <dbReference type="NCBI Taxonomy" id="172846"/>
    <lineage>
        <taxon>Eukaryota</taxon>
        <taxon>Metazoa</taxon>
        <taxon>Ecdysozoa</taxon>
        <taxon>Arthropoda</taxon>
        <taxon>Chelicerata</taxon>
        <taxon>Arachnida</taxon>
        <taxon>Araneae</taxon>
        <taxon>Araneomorphae</taxon>
        <taxon>Entelegynae</taxon>
        <taxon>Araneoidea</taxon>
        <taxon>Araneidae</taxon>
        <taxon>Caerostris</taxon>
    </lineage>
</organism>
<reference evidence="1 2" key="1">
    <citation type="submission" date="2021-06" db="EMBL/GenBank/DDBJ databases">
        <title>Caerostris extrusa draft genome.</title>
        <authorList>
            <person name="Kono N."/>
            <person name="Arakawa K."/>
        </authorList>
    </citation>
    <scope>NUCLEOTIDE SEQUENCE [LARGE SCALE GENOMIC DNA]</scope>
</reference>